<keyword evidence="2" id="KW-1185">Reference proteome</keyword>
<sequence>MNGDVWAALHAARDRDLRVDAAAERIRPRRGRGLRTLRCWYARAWWALRPRAASWIPGLFET</sequence>
<evidence type="ECO:0000313" key="2">
    <source>
        <dbReference type="Proteomes" id="UP001494902"/>
    </source>
</evidence>
<name>A0ABV1K8H0_9PSEU</name>
<gene>
    <name evidence="1" type="ORF">WIS52_09855</name>
</gene>
<protein>
    <submittedName>
        <fullName evidence="1">Uncharacterized protein</fullName>
    </submittedName>
</protein>
<dbReference type="RefSeq" id="WP_349297823.1">
    <property type="nucleotide sequence ID" value="NZ_JBEDNQ010000003.1"/>
</dbReference>
<comment type="caution">
    <text evidence="1">The sequence shown here is derived from an EMBL/GenBank/DDBJ whole genome shotgun (WGS) entry which is preliminary data.</text>
</comment>
<accession>A0ABV1K8H0</accession>
<reference evidence="1 2" key="1">
    <citation type="submission" date="2024-03" db="EMBL/GenBank/DDBJ databases">
        <title>Draft genome sequence of Pseudonocardia nematodicida JCM 31783.</title>
        <authorList>
            <person name="Butdee W."/>
            <person name="Duangmal K."/>
        </authorList>
    </citation>
    <scope>NUCLEOTIDE SEQUENCE [LARGE SCALE GENOMIC DNA]</scope>
    <source>
        <strain evidence="1 2">JCM 31783</strain>
    </source>
</reference>
<dbReference type="Proteomes" id="UP001494902">
    <property type="component" value="Unassembled WGS sequence"/>
</dbReference>
<organism evidence="1 2">
    <name type="scientific">Pseudonocardia nematodicida</name>
    <dbReference type="NCBI Taxonomy" id="1206997"/>
    <lineage>
        <taxon>Bacteria</taxon>
        <taxon>Bacillati</taxon>
        <taxon>Actinomycetota</taxon>
        <taxon>Actinomycetes</taxon>
        <taxon>Pseudonocardiales</taxon>
        <taxon>Pseudonocardiaceae</taxon>
        <taxon>Pseudonocardia</taxon>
    </lineage>
</organism>
<proteinExistence type="predicted"/>
<dbReference type="EMBL" id="JBEDNQ010000003">
    <property type="protein sequence ID" value="MEQ3550775.1"/>
    <property type="molecule type" value="Genomic_DNA"/>
</dbReference>
<evidence type="ECO:0000313" key="1">
    <source>
        <dbReference type="EMBL" id="MEQ3550775.1"/>
    </source>
</evidence>